<dbReference type="EMBL" id="GBXM01018636">
    <property type="protein sequence ID" value="JAH89941.1"/>
    <property type="molecule type" value="Transcribed_RNA"/>
</dbReference>
<protein>
    <submittedName>
        <fullName evidence="1">Uncharacterized protein</fullName>
    </submittedName>
</protein>
<reference evidence="1" key="2">
    <citation type="journal article" date="2015" name="Fish Shellfish Immunol.">
        <title>Early steps in the European eel (Anguilla anguilla)-Vibrio vulnificus interaction in the gills: Role of the RtxA13 toxin.</title>
        <authorList>
            <person name="Callol A."/>
            <person name="Pajuelo D."/>
            <person name="Ebbesson L."/>
            <person name="Teles M."/>
            <person name="MacKenzie S."/>
            <person name="Amaro C."/>
        </authorList>
    </citation>
    <scope>NUCLEOTIDE SEQUENCE</scope>
</reference>
<proteinExistence type="predicted"/>
<evidence type="ECO:0000313" key="1">
    <source>
        <dbReference type="EMBL" id="JAH89941.1"/>
    </source>
</evidence>
<accession>A0A0E9WI34</accession>
<dbReference type="AlphaFoldDB" id="A0A0E9WI34"/>
<sequence>MFRPLTSYFISKQLPARLFRSMQAKLTEQVHLSGHVSDNLTVFFLALPDIGEFKMSLVSCSWSESARVHKKNRLRVLLMCGRVGICNDVSSF</sequence>
<organism evidence="1">
    <name type="scientific">Anguilla anguilla</name>
    <name type="common">European freshwater eel</name>
    <name type="synonym">Muraena anguilla</name>
    <dbReference type="NCBI Taxonomy" id="7936"/>
    <lineage>
        <taxon>Eukaryota</taxon>
        <taxon>Metazoa</taxon>
        <taxon>Chordata</taxon>
        <taxon>Craniata</taxon>
        <taxon>Vertebrata</taxon>
        <taxon>Euteleostomi</taxon>
        <taxon>Actinopterygii</taxon>
        <taxon>Neopterygii</taxon>
        <taxon>Teleostei</taxon>
        <taxon>Anguilliformes</taxon>
        <taxon>Anguillidae</taxon>
        <taxon>Anguilla</taxon>
    </lineage>
</organism>
<name>A0A0E9WI34_ANGAN</name>
<reference evidence="1" key="1">
    <citation type="submission" date="2014-11" db="EMBL/GenBank/DDBJ databases">
        <authorList>
            <person name="Amaro Gonzalez C."/>
        </authorList>
    </citation>
    <scope>NUCLEOTIDE SEQUENCE</scope>
</reference>